<comment type="subcellular location">
    <subcellularLocation>
        <location evidence="1">Membrane</location>
        <topology evidence="1">Single-pass type IV membrane protein</topology>
    </subcellularLocation>
</comment>
<feature type="region of interest" description="Disordered" evidence="10">
    <location>
        <begin position="70"/>
        <end position="100"/>
    </location>
</feature>
<evidence type="ECO:0000256" key="11">
    <source>
        <dbReference type="SAM" id="Phobius"/>
    </source>
</evidence>
<keyword evidence="7 9" id="KW-0175">Coiled coil</keyword>
<evidence type="ECO:0000256" key="8">
    <source>
        <dbReference type="ARBA" id="ARBA00023136"/>
    </source>
</evidence>
<evidence type="ECO:0000313" key="13">
    <source>
        <dbReference type="EMBL" id="ORX61791.1"/>
    </source>
</evidence>
<dbReference type="EMBL" id="MCGT01000003">
    <property type="protein sequence ID" value="ORX61791.1"/>
    <property type="molecule type" value="Genomic_DNA"/>
</dbReference>
<evidence type="ECO:0000256" key="4">
    <source>
        <dbReference type="ARBA" id="ARBA00022692"/>
    </source>
</evidence>
<feature type="domain" description="SNARE-complex protein Syntaxin-18 N-terminal" evidence="12">
    <location>
        <begin position="3"/>
        <end position="69"/>
    </location>
</feature>
<evidence type="ECO:0000256" key="2">
    <source>
        <dbReference type="ARBA" id="ARBA00009063"/>
    </source>
</evidence>
<keyword evidence="3" id="KW-0813">Transport</keyword>
<keyword evidence="14" id="KW-1185">Reference proteome</keyword>
<feature type="region of interest" description="Disordered" evidence="10">
    <location>
        <begin position="11"/>
        <end position="32"/>
    </location>
</feature>
<reference evidence="13 14" key="1">
    <citation type="submission" date="2016-07" db="EMBL/GenBank/DDBJ databases">
        <title>Pervasive Adenine N6-methylation of Active Genes in Fungi.</title>
        <authorList>
            <consortium name="DOE Joint Genome Institute"/>
            <person name="Mondo S.J."/>
            <person name="Dannebaum R.O."/>
            <person name="Kuo R.C."/>
            <person name="Labutti K."/>
            <person name="Haridas S."/>
            <person name="Kuo A."/>
            <person name="Salamov A."/>
            <person name="Ahrendt S.R."/>
            <person name="Lipzen A."/>
            <person name="Sullivan W."/>
            <person name="Andreopoulos W.B."/>
            <person name="Clum A."/>
            <person name="Lindquist E."/>
            <person name="Daum C."/>
            <person name="Ramamoorthy G.K."/>
            <person name="Gryganskyi A."/>
            <person name="Culley D."/>
            <person name="Magnuson J.K."/>
            <person name="James T.Y."/>
            <person name="O'Malley M.A."/>
            <person name="Stajich J.E."/>
            <person name="Spatafora J.W."/>
            <person name="Visel A."/>
            <person name="Grigoriev I.V."/>
        </authorList>
    </citation>
    <scope>NUCLEOTIDE SEQUENCE [LARGE SCALE GENOMIC DNA]</scope>
    <source>
        <strain evidence="13 14">NRRL 3301</strain>
    </source>
</reference>
<gene>
    <name evidence="13" type="ORF">DM01DRAFT_1332369</name>
</gene>
<evidence type="ECO:0000256" key="5">
    <source>
        <dbReference type="ARBA" id="ARBA00022927"/>
    </source>
</evidence>
<dbReference type="GO" id="GO:0015031">
    <property type="term" value="P:protein transport"/>
    <property type="evidence" value="ECO:0007669"/>
    <property type="project" value="UniProtKB-KW"/>
</dbReference>
<proteinExistence type="inferred from homology"/>
<protein>
    <recommendedName>
        <fullName evidence="12">SNARE-complex protein Syntaxin-18 N-terminal domain-containing protein</fullName>
    </recommendedName>
</protein>
<feature type="region of interest" description="Disordered" evidence="10">
    <location>
        <begin position="221"/>
        <end position="281"/>
    </location>
</feature>
<evidence type="ECO:0000256" key="10">
    <source>
        <dbReference type="SAM" id="MobiDB-lite"/>
    </source>
</evidence>
<dbReference type="InterPro" id="IPR019529">
    <property type="entry name" value="Syntaxin-18_N"/>
</dbReference>
<comment type="caution">
    <text evidence="13">The sequence shown here is derived from an EMBL/GenBank/DDBJ whole genome shotgun (WGS) entry which is preliminary data.</text>
</comment>
<keyword evidence="4 11" id="KW-0812">Transmembrane</keyword>
<keyword evidence="5" id="KW-0653">Protein transport</keyword>
<keyword evidence="6 11" id="KW-1133">Transmembrane helix</keyword>
<dbReference type="GO" id="GO:0005783">
    <property type="term" value="C:endoplasmic reticulum"/>
    <property type="evidence" value="ECO:0007669"/>
    <property type="project" value="TreeGrafter"/>
</dbReference>
<evidence type="ECO:0000256" key="3">
    <source>
        <dbReference type="ARBA" id="ARBA00022448"/>
    </source>
</evidence>
<evidence type="ECO:0000256" key="7">
    <source>
        <dbReference type="ARBA" id="ARBA00023054"/>
    </source>
</evidence>
<feature type="compositionally biased region" description="Low complexity" evidence="10">
    <location>
        <begin position="237"/>
        <end position="250"/>
    </location>
</feature>
<organism evidence="13 14">
    <name type="scientific">Hesseltinella vesiculosa</name>
    <dbReference type="NCBI Taxonomy" id="101127"/>
    <lineage>
        <taxon>Eukaryota</taxon>
        <taxon>Fungi</taxon>
        <taxon>Fungi incertae sedis</taxon>
        <taxon>Mucoromycota</taxon>
        <taxon>Mucoromycotina</taxon>
        <taxon>Mucoromycetes</taxon>
        <taxon>Mucorales</taxon>
        <taxon>Cunninghamellaceae</taxon>
        <taxon>Hesseltinella</taxon>
    </lineage>
</organism>
<comment type="similarity">
    <text evidence="2">Belongs to the syntaxin family.</text>
</comment>
<dbReference type="OrthoDB" id="342981at2759"/>
<dbReference type="Proteomes" id="UP000242146">
    <property type="component" value="Unassembled WGS sequence"/>
</dbReference>
<dbReference type="STRING" id="101127.A0A1X2GUT9"/>
<dbReference type="GO" id="GO:0006890">
    <property type="term" value="P:retrograde vesicle-mediated transport, Golgi to endoplasmic reticulum"/>
    <property type="evidence" value="ECO:0007669"/>
    <property type="project" value="TreeGrafter"/>
</dbReference>
<accession>A0A1X2GUT9</accession>
<evidence type="ECO:0000256" key="1">
    <source>
        <dbReference type="ARBA" id="ARBA00004211"/>
    </source>
</evidence>
<evidence type="ECO:0000256" key="9">
    <source>
        <dbReference type="SAM" id="Coils"/>
    </source>
</evidence>
<name>A0A1X2GUT9_9FUNG</name>
<evidence type="ECO:0000313" key="14">
    <source>
        <dbReference type="Proteomes" id="UP000242146"/>
    </source>
</evidence>
<dbReference type="PANTHER" id="PTHR15959:SF0">
    <property type="entry name" value="SYNTAXIN-18"/>
    <property type="match status" value="1"/>
</dbReference>
<evidence type="ECO:0000259" key="12">
    <source>
        <dbReference type="Pfam" id="PF10496"/>
    </source>
</evidence>
<dbReference type="AlphaFoldDB" id="A0A1X2GUT9"/>
<dbReference type="Gene3D" id="1.20.5.110">
    <property type="match status" value="1"/>
</dbReference>
<dbReference type="Pfam" id="PF10496">
    <property type="entry name" value="Syntaxin-18_N"/>
    <property type="match status" value="1"/>
</dbReference>
<keyword evidence="8 11" id="KW-0472">Membrane</keyword>
<feature type="transmembrane region" description="Helical" evidence="11">
    <location>
        <begin position="376"/>
        <end position="394"/>
    </location>
</feature>
<dbReference type="GO" id="GO:0031201">
    <property type="term" value="C:SNARE complex"/>
    <property type="evidence" value="ECO:0007669"/>
    <property type="project" value="TreeGrafter"/>
</dbReference>
<sequence>MPDITGQFHAIIQANPPPPTAKNPIPQRPLREKGDYDVFTKEAYRIYFHIDSLARFLKAIRRVYIQDRAANDKTPAPEPQPSRPKRKKRLNQQPDDDQDDLHSLFAQFPQHLTHLNDQERDNIDFQAKLLIRRCMDRVKDMEEAERIRCDQVQRQKQGWKRLLASPFDTTEDTLAMHRSNMIWSLNKCLMDVSKLQKDQQQTRLERILAKSQNHLFSNTSAASSTLLQPQQPQPAKPGSHSSTSLTGLSPLAFMQRTVSQPTTPSPPPAVHDDTPADDEDDDELLRDLSAEQLQVLEKENESMLEEMNSTLNEVHQAEKALVEISTLQTQLANHLAAQTIQTDQLYGDSLATNERMEQGNVQLLQAKERNKGTRKFMVIFLFGASLVLLFLDWYS</sequence>
<dbReference type="PANTHER" id="PTHR15959">
    <property type="entry name" value="SYNTAXIN-18"/>
    <property type="match status" value="1"/>
</dbReference>
<evidence type="ECO:0000256" key="6">
    <source>
        <dbReference type="ARBA" id="ARBA00022989"/>
    </source>
</evidence>
<feature type="coiled-coil region" evidence="9">
    <location>
        <begin position="286"/>
        <end position="320"/>
    </location>
</feature>